<dbReference type="EMBL" id="JACAZH010000036">
    <property type="protein sequence ID" value="KAF7336538.1"/>
    <property type="molecule type" value="Genomic_DNA"/>
</dbReference>
<organism evidence="2 3">
    <name type="scientific">Mycena sanguinolenta</name>
    <dbReference type="NCBI Taxonomy" id="230812"/>
    <lineage>
        <taxon>Eukaryota</taxon>
        <taxon>Fungi</taxon>
        <taxon>Dikarya</taxon>
        <taxon>Basidiomycota</taxon>
        <taxon>Agaricomycotina</taxon>
        <taxon>Agaricomycetes</taxon>
        <taxon>Agaricomycetidae</taxon>
        <taxon>Agaricales</taxon>
        <taxon>Marasmiineae</taxon>
        <taxon>Mycenaceae</taxon>
        <taxon>Mycena</taxon>
    </lineage>
</organism>
<keyword evidence="3" id="KW-1185">Reference proteome</keyword>
<sequence>MASACSECGAFVIPSGDDFELNVTTVPRTLARFVQLSATNEPPLEAELAIIRPIVEKTSGRLVSLEAEISRLTARLRELKEERAVLLRYHVQNTSIASAVRRIPAEILGEIFSHTLPSIHFLFGAHNSPWVLTQVCSRWRAIASSRPSLWSWITLDFSVQQHYSLELVKIHIGRARSLKIHFFGSQDCGSDSQIALFKLLAEHSAQWEELNLQLTSHLLPYVHTLPRDLTALRRARVNFDTPESQPPDFETVDFFRMAISLIDIGVFCRHRFLPTRLPLMHQLTRYDFDAPWSTHSELLKSLPNLREVRLHVDFDDEDWPEAGEPISLLHLRRLFVNDSSSLDYLRAPGLEEIAILGDATENTETCVDLESFLTRSACSPRRLCLRGFLDESLTNVLEKHPSFTEVAVMDAEDDDEREILSSFVTRLSNSNSTPSALSLPHITAIGFASLRPDTVLYRLLVNMLESRWNAGQNAFRAAELLLLESHARPDPQSAARIEKLRAAGLQISILSEDEATVRANRWMLRAQWSWFVVLILPQIRCSFFLLSQRATISVNYH</sequence>
<evidence type="ECO:0000313" key="2">
    <source>
        <dbReference type="EMBL" id="KAF7336538.1"/>
    </source>
</evidence>
<gene>
    <name evidence="2" type="ORF">MSAN_02285900</name>
</gene>
<keyword evidence="1" id="KW-0175">Coiled coil</keyword>
<reference evidence="2" key="1">
    <citation type="submission" date="2020-05" db="EMBL/GenBank/DDBJ databases">
        <title>Mycena genomes resolve the evolution of fungal bioluminescence.</title>
        <authorList>
            <person name="Tsai I.J."/>
        </authorList>
    </citation>
    <scope>NUCLEOTIDE SEQUENCE</scope>
    <source>
        <strain evidence="2">160909Yilan</strain>
    </source>
</reference>
<protein>
    <recommendedName>
        <fullName evidence="4">F-box domain-containing protein</fullName>
    </recommendedName>
</protein>
<dbReference type="AlphaFoldDB" id="A0A8H7CIF0"/>
<dbReference type="Gene3D" id="1.20.1280.50">
    <property type="match status" value="1"/>
</dbReference>
<accession>A0A8H7CIF0</accession>
<evidence type="ECO:0008006" key="4">
    <source>
        <dbReference type="Google" id="ProtNLM"/>
    </source>
</evidence>
<dbReference type="Proteomes" id="UP000623467">
    <property type="component" value="Unassembled WGS sequence"/>
</dbReference>
<name>A0A8H7CIF0_9AGAR</name>
<proteinExistence type="predicted"/>
<evidence type="ECO:0000313" key="3">
    <source>
        <dbReference type="Proteomes" id="UP000623467"/>
    </source>
</evidence>
<feature type="coiled-coil region" evidence="1">
    <location>
        <begin position="55"/>
        <end position="89"/>
    </location>
</feature>
<evidence type="ECO:0000256" key="1">
    <source>
        <dbReference type="SAM" id="Coils"/>
    </source>
</evidence>
<dbReference type="OrthoDB" id="3365698at2759"/>
<comment type="caution">
    <text evidence="2">The sequence shown here is derived from an EMBL/GenBank/DDBJ whole genome shotgun (WGS) entry which is preliminary data.</text>
</comment>